<protein>
    <recommendedName>
        <fullName evidence="4">Copper chaperone PCu(A)C</fullName>
    </recommendedName>
</protein>
<dbReference type="RefSeq" id="WP_080050657.1">
    <property type="nucleotide sequence ID" value="NZ_CP020100.1"/>
</dbReference>
<dbReference type="Pfam" id="PF04314">
    <property type="entry name" value="PCuAC"/>
    <property type="match status" value="1"/>
</dbReference>
<evidence type="ECO:0000313" key="3">
    <source>
        <dbReference type="Proteomes" id="UP000243488"/>
    </source>
</evidence>
<reference evidence="2 3" key="1">
    <citation type="submission" date="2017-03" db="EMBL/GenBank/DDBJ databases">
        <title>Complete genome sequence of the novel DNRA strain Pseudomonas sp. S-6-2 isolated from Chinese polluted river sediment. Journal of Biotechnology.</title>
        <authorList>
            <person name="Li J."/>
            <person name="Xiang F."/>
            <person name="Wang L."/>
            <person name="Xi L."/>
            <person name="Liu J."/>
        </authorList>
    </citation>
    <scope>NUCLEOTIDE SEQUENCE [LARGE SCALE GENOMIC DNA]</scope>
    <source>
        <strain evidence="2 3">S-6-2</strain>
    </source>
</reference>
<dbReference type="STRING" id="1931241.BVH74_13930"/>
<dbReference type="SUPFAM" id="SSF110087">
    <property type="entry name" value="DR1885-like metal-binding protein"/>
    <property type="match status" value="1"/>
</dbReference>
<organism evidence="2 3">
    <name type="scientific">Halopseudomonas phragmitis</name>
    <dbReference type="NCBI Taxonomy" id="1931241"/>
    <lineage>
        <taxon>Bacteria</taxon>
        <taxon>Pseudomonadati</taxon>
        <taxon>Pseudomonadota</taxon>
        <taxon>Gammaproteobacteria</taxon>
        <taxon>Pseudomonadales</taxon>
        <taxon>Pseudomonadaceae</taxon>
        <taxon>Halopseudomonas</taxon>
    </lineage>
</organism>
<dbReference type="PANTHER" id="PTHR36302">
    <property type="entry name" value="BLR7088 PROTEIN"/>
    <property type="match status" value="1"/>
</dbReference>
<proteinExistence type="predicted"/>
<dbReference type="Gene3D" id="2.60.40.1890">
    <property type="entry name" value="PCu(A)C copper chaperone"/>
    <property type="match status" value="1"/>
</dbReference>
<feature type="chain" id="PRO_5012301784" description="Copper chaperone PCu(A)C" evidence="1">
    <location>
        <begin position="22"/>
        <end position="164"/>
    </location>
</feature>
<accession>A0A1V0B7B8</accession>
<evidence type="ECO:0000256" key="1">
    <source>
        <dbReference type="SAM" id="SignalP"/>
    </source>
</evidence>
<dbReference type="InterPro" id="IPR007410">
    <property type="entry name" value="LpqE-like"/>
</dbReference>
<gene>
    <name evidence="2" type="ORF">BVH74_13930</name>
</gene>
<sequence>MSIKAFLTVSAAFLLSGMVSAHEYRAGELHIDHPWSRAMPPVAPTGAAYLVIENQGSQADRLLGAETPAAAYTELHEHVHADGLMKMQQIEQVVVEPGQRISFEPGGYHIMLFNLQQPLVAGERFPLTLRFEHAGEIEVEVAVEDQDGPSHGHEHGHGNGHHHH</sequence>
<evidence type="ECO:0000313" key="2">
    <source>
        <dbReference type="EMBL" id="AQZ95781.1"/>
    </source>
</evidence>
<keyword evidence="1" id="KW-0732">Signal</keyword>
<feature type="signal peptide" evidence="1">
    <location>
        <begin position="1"/>
        <end position="21"/>
    </location>
</feature>
<dbReference type="EMBL" id="CP020100">
    <property type="protein sequence ID" value="AQZ95781.1"/>
    <property type="molecule type" value="Genomic_DNA"/>
</dbReference>
<evidence type="ECO:0008006" key="4">
    <source>
        <dbReference type="Google" id="ProtNLM"/>
    </source>
</evidence>
<dbReference type="AlphaFoldDB" id="A0A1V0B7B8"/>
<dbReference type="InterPro" id="IPR058248">
    <property type="entry name" value="Lxx211020-like"/>
</dbReference>
<name>A0A1V0B7B8_9GAMM</name>
<dbReference type="PANTHER" id="PTHR36302:SF1">
    <property type="entry name" value="COPPER CHAPERONE PCU(A)C"/>
    <property type="match status" value="1"/>
</dbReference>
<dbReference type="Proteomes" id="UP000243488">
    <property type="component" value="Chromosome"/>
</dbReference>
<dbReference type="InterPro" id="IPR036182">
    <property type="entry name" value="PCuAC_sf"/>
</dbReference>
<dbReference type="KEGG" id="ppha:BVH74_13930"/>
<keyword evidence="3" id="KW-1185">Reference proteome</keyword>